<dbReference type="InterPro" id="IPR019037">
    <property type="entry name" value="Restrct_endonuc_II_Bsp6I"/>
</dbReference>
<accession>A0A9W5AQM1</accession>
<evidence type="ECO:0000313" key="2">
    <source>
        <dbReference type="Proteomes" id="UP000052257"/>
    </source>
</evidence>
<keyword evidence="1" id="KW-0540">Nuclease</keyword>
<gene>
    <name evidence="1" type="ORF">ERS739220_01189</name>
</gene>
<proteinExistence type="predicted"/>
<dbReference type="AlphaFoldDB" id="A0A9W5AQM1"/>
<keyword evidence="1" id="KW-0378">Hydrolase</keyword>
<dbReference type="GO" id="GO:0004519">
    <property type="term" value="F:endonuclease activity"/>
    <property type="evidence" value="ECO:0007669"/>
    <property type="project" value="UniProtKB-KW"/>
</dbReference>
<dbReference type="EMBL" id="FAUW01000003">
    <property type="protein sequence ID" value="CUU81162.1"/>
    <property type="molecule type" value="Genomic_DNA"/>
</dbReference>
<organism evidence="1 2">
    <name type="scientific">Campylobacter hyointestinalis subsp. hyointestinalis</name>
    <dbReference type="NCBI Taxonomy" id="91352"/>
    <lineage>
        <taxon>Bacteria</taxon>
        <taxon>Pseudomonadati</taxon>
        <taxon>Campylobacterota</taxon>
        <taxon>Epsilonproteobacteria</taxon>
        <taxon>Campylobacterales</taxon>
        <taxon>Campylobacteraceae</taxon>
        <taxon>Campylobacter</taxon>
    </lineage>
</organism>
<dbReference type="Proteomes" id="UP000052257">
    <property type="component" value="Unassembled WGS sequence"/>
</dbReference>
<reference evidence="1 2" key="1">
    <citation type="submission" date="2015-11" db="EMBL/GenBank/DDBJ databases">
        <authorList>
            <consortium name="Pathogen Informatics"/>
        </authorList>
    </citation>
    <scope>NUCLEOTIDE SEQUENCE [LARGE SCALE GENOMIC DNA]</scope>
    <source>
        <strain evidence="1 2">006A-0191</strain>
    </source>
</reference>
<comment type="caution">
    <text evidence="1">The sequence shown here is derived from an EMBL/GenBank/DDBJ whole genome shotgun (WGS) entry which is preliminary data.</text>
</comment>
<evidence type="ECO:0000313" key="1">
    <source>
        <dbReference type="EMBL" id="CUU81162.1"/>
    </source>
</evidence>
<keyword evidence="1" id="KW-0255">Endonuclease</keyword>
<name>A0A9W5AQM1_CAMHY</name>
<sequence>MNLYDKFFRLICYNTNSKRFIKNMAKVKVDFVKIDEARFVEVCRLYFMWKDLNNSIKSWTSRGINIPDVISEQMVCFALNLLWNKGNKGGDATDENGALIEIKATSNYDSDLSSFSPNTKFDRLLFFRLDMQHNIADIYDMGFDGNSFKKLKVNQTQTVADHQASGRRPRLQLIQVINEFNIKPLCRIDIVSRSIIK</sequence>
<protein>
    <submittedName>
        <fullName evidence="1">Bsp6I restriction endonuclease</fullName>
    </submittedName>
</protein>
<dbReference type="Pfam" id="PF09504">
    <property type="entry name" value="RE_Bsp6I"/>
    <property type="match status" value="1"/>
</dbReference>